<dbReference type="EMBL" id="AFLV02000058">
    <property type="protein sequence ID" value="EKR63521.1"/>
    <property type="molecule type" value="Genomic_DNA"/>
</dbReference>
<evidence type="ECO:0000313" key="1">
    <source>
        <dbReference type="EMBL" id="EKR63521.1"/>
    </source>
</evidence>
<name>A0A828YZT5_9LEPT</name>
<dbReference type="AlphaFoldDB" id="A0A828YZT5"/>
<sequence>MLLPELYLESNVLGKRFKIFLLISILNLSQNFRIRNFNSKVCLKTHNLSNVSLGE</sequence>
<proteinExistence type="predicted"/>
<accession>A0A828YZT5</accession>
<reference evidence="1 2" key="1">
    <citation type="submission" date="2012-10" db="EMBL/GenBank/DDBJ databases">
        <authorList>
            <person name="Harkins D.M."/>
            <person name="Durkin A.S."/>
            <person name="Brinkac L.M."/>
            <person name="Haft D.H."/>
            <person name="Selengut J.D."/>
            <person name="Sanka R."/>
            <person name="DePew J."/>
            <person name="Purushe J."/>
            <person name="Whelen A.C."/>
            <person name="Vinetz J.M."/>
            <person name="Sutton G.G."/>
            <person name="Nierman W.C."/>
            <person name="Fouts D.E."/>
        </authorList>
    </citation>
    <scope>NUCLEOTIDE SEQUENCE [LARGE SCALE GENOMIC DNA]</scope>
    <source>
        <strain evidence="1 2">2006001853</strain>
    </source>
</reference>
<organism evidence="1 2">
    <name type="scientific">Leptospira weilii str. 2006001853</name>
    <dbReference type="NCBI Taxonomy" id="1001589"/>
    <lineage>
        <taxon>Bacteria</taxon>
        <taxon>Pseudomonadati</taxon>
        <taxon>Spirochaetota</taxon>
        <taxon>Spirochaetia</taxon>
        <taxon>Leptospirales</taxon>
        <taxon>Leptospiraceae</taxon>
        <taxon>Leptospira</taxon>
    </lineage>
</organism>
<protein>
    <submittedName>
        <fullName evidence="1">Uncharacterized protein</fullName>
    </submittedName>
</protein>
<gene>
    <name evidence="1" type="ORF">LEP1GSC036_4337</name>
</gene>
<dbReference type="Proteomes" id="UP000001338">
    <property type="component" value="Unassembled WGS sequence"/>
</dbReference>
<evidence type="ECO:0000313" key="2">
    <source>
        <dbReference type="Proteomes" id="UP000001338"/>
    </source>
</evidence>
<comment type="caution">
    <text evidence="1">The sequence shown here is derived from an EMBL/GenBank/DDBJ whole genome shotgun (WGS) entry which is preliminary data.</text>
</comment>